<dbReference type="InterPro" id="IPR057965">
    <property type="entry name" value="STEEP1_dom"/>
</dbReference>
<dbReference type="STRING" id="40998.A0A2P7YDG4"/>
<proteinExistence type="predicted"/>
<dbReference type="Pfam" id="PF25809">
    <property type="entry name" value="STEEP1"/>
    <property type="match status" value="1"/>
</dbReference>
<comment type="caution">
    <text evidence="3">The sequence shown here is derived from an EMBL/GenBank/DDBJ whole genome shotgun (WGS) entry which is preliminary data.</text>
</comment>
<evidence type="ECO:0000313" key="4">
    <source>
        <dbReference type="Proteomes" id="UP000243723"/>
    </source>
</evidence>
<feature type="domain" description="STEEP1" evidence="2">
    <location>
        <begin position="13"/>
        <end position="166"/>
    </location>
</feature>
<dbReference type="EMBL" id="NHZQ01000447">
    <property type="protein sequence ID" value="PSK33994.1"/>
    <property type="molecule type" value="Genomic_DNA"/>
</dbReference>
<name>A0A2P7YDG4_9PEZI</name>
<dbReference type="Proteomes" id="UP000243723">
    <property type="component" value="Unassembled WGS sequence"/>
</dbReference>
<protein>
    <recommendedName>
        <fullName evidence="2">STEEP1 domain-containing protein</fullName>
    </recommendedName>
</protein>
<gene>
    <name evidence="3" type="ORF">B9Z65_8320</name>
</gene>
<organism evidence="3 4">
    <name type="scientific">Elsinoe australis</name>
    <dbReference type="NCBI Taxonomy" id="40998"/>
    <lineage>
        <taxon>Eukaryota</taxon>
        <taxon>Fungi</taxon>
        <taxon>Dikarya</taxon>
        <taxon>Ascomycota</taxon>
        <taxon>Pezizomycotina</taxon>
        <taxon>Dothideomycetes</taxon>
        <taxon>Dothideomycetidae</taxon>
        <taxon>Myriangiales</taxon>
        <taxon>Elsinoaceae</taxon>
        <taxon>Elsinoe</taxon>
    </lineage>
</organism>
<evidence type="ECO:0000256" key="1">
    <source>
        <dbReference type="SAM" id="MobiDB-lite"/>
    </source>
</evidence>
<reference evidence="3 4" key="1">
    <citation type="submission" date="2017-05" db="EMBL/GenBank/DDBJ databases">
        <title>Draft genome sequence of Elsinoe australis.</title>
        <authorList>
            <person name="Cheng Q."/>
        </authorList>
    </citation>
    <scope>NUCLEOTIDE SEQUENCE [LARGE SCALE GENOMIC DNA]</scope>
    <source>
        <strain evidence="3 4">NL1</strain>
    </source>
</reference>
<evidence type="ECO:0000313" key="3">
    <source>
        <dbReference type="EMBL" id="PSK33994.1"/>
    </source>
</evidence>
<dbReference type="OrthoDB" id="418131at2759"/>
<sequence length="171" mass="18086">MGSPPASATPPSPSIKTYHCHCADLLFATTTPLPSLPKRKTDSSTILPLVPEPTPLSSSDDPSPHFAILHSPLAEYVFTRGSSALTAPAGSGSANGSKSRSEGPLESTVVVSLEDGFEKRYLLRCKRCEGPWGYLLDWGSWEGGAKKEGMREDVVFVLKGAVVETGDIGKG</sequence>
<feature type="region of interest" description="Disordered" evidence="1">
    <location>
        <begin position="33"/>
        <end position="63"/>
    </location>
</feature>
<keyword evidence="4" id="KW-1185">Reference proteome</keyword>
<accession>A0A2P7YDG4</accession>
<dbReference type="AlphaFoldDB" id="A0A2P7YDG4"/>
<evidence type="ECO:0000259" key="2">
    <source>
        <dbReference type="Pfam" id="PF25809"/>
    </source>
</evidence>